<comment type="caution">
    <text evidence="2">The sequence shown here is derived from an EMBL/GenBank/DDBJ whole genome shotgun (WGS) entry which is preliminary data.</text>
</comment>
<organism evidence="2 3">
    <name type="scientific">Tanacetum coccineum</name>
    <dbReference type="NCBI Taxonomy" id="301880"/>
    <lineage>
        <taxon>Eukaryota</taxon>
        <taxon>Viridiplantae</taxon>
        <taxon>Streptophyta</taxon>
        <taxon>Embryophyta</taxon>
        <taxon>Tracheophyta</taxon>
        <taxon>Spermatophyta</taxon>
        <taxon>Magnoliopsida</taxon>
        <taxon>eudicotyledons</taxon>
        <taxon>Gunneridae</taxon>
        <taxon>Pentapetalae</taxon>
        <taxon>asterids</taxon>
        <taxon>campanulids</taxon>
        <taxon>Asterales</taxon>
        <taxon>Asteraceae</taxon>
        <taxon>Asteroideae</taxon>
        <taxon>Anthemideae</taxon>
        <taxon>Anthemidinae</taxon>
        <taxon>Tanacetum</taxon>
    </lineage>
</organism>
<feature type="compositionally biased region" description="Basic and acidic residues" evidence="1">
    <location>
        <begin position="59"/>
        <end position="82"/>
    </location>
</feature>
<reference evidence="2" key="1">
    <citation type="journal article" date="2022" name="Int. J. Mol. Sci.">
        <title>Draft Genome of Tanacetum Coccineum: Genomic Comparison of Closely Related Tanacetum-Family Plants.</title>
        <authorList>
            <person name="Yamashiro T."/>
            <person name="Shiraishi A."/>
            <person name="Nakayama K."/>
            <person name="Satake H."/>
        </authorList>
    </citation>
    <scope>NUCLEOTIDE SEQUENCE</scope>
</reference>
<evidence type="ECO:0000256" key="1">
    <source>
        <dbReference type="SAM" id="MobiDB-lite"/>
    </source>
</evidence>
<gene>
    <name evidence="2" type="ORF">Tco_0941980</name>
</gene>
<evidence type="ECO:0000313" key="2">
    <source>
        <dbReference type="EMBL" id="GJT42115.1"/>
    </source>
</evidence>
<feature type="region of interest" description="Disordered" evidence="1">
    <location>
        <begin position="39"/>
        <end position="83"/>
    </location>
</feature>
<protein>
    <submittedName>
        <fullName evidence="2">Uncharacterized protein</fullName>
    </submittedName>
</protein>
<reference evidence="2" key="2">
    <citation type="submission" date="2022-01" db="EMBL/GenBank/DDBJ databases">
        <authorList>
            <person name="Yamashiro T."/>
            <person name="Shiraishi A."/>
            <person name="Satake H."/>
            <person name="Nakayama K."/>
        </authorList>
    </citation>
    <scope>NUCLEOTIDE SEQUENCE</scope>
</reference>
<accession>A0ABQ5DSV5</accession>
<dbReference type="EMBL" id="BQNB010015618">
    <property type="protein sequence ID" value="GJT42115.1"/>
    <property type="molecule type" value="Genomic_DNA"/>
</dbReference>
<keyword evidence="3" id="KW-1185">Reference proteome</keyword>
<dbReference type="Proteomes" id="UP001151760">
    <property type="component" value="Unassembled WGS sequence"/>
</dbReference>
<name>A0ABQ5DSV5_9ASTR</name>
<sequence length="195" mass="22758">MGSHTLQQLRGYSFDEIKVLFEATVKRVKTFTLMESDDTAPKVVAGSSKRSVEDELGEESLKRQKIGEGSKPTKESKDKESDELSQEQLQQLMIIVPEEGINVEALQTKYPIINWEVYTEDSRIFNSTEPSKDKGRELWVELKRLFEPVDDDKLWKSQRYMHDPLTWKLYDTCGVHHVSTERRHDIFMLVEKIIH</sequence>
<proteinExistence type="predicted"/>
<evidence type="ECO:0000313" key="3">
    <source>
        <dbReference type="Proteomes" id="UP001151760"/>
    </source>
</evidence>